<proteinExistence type="predicted"/>
<feature type="signal peptide" evidence="1">
    <location>
        <begin position="1"/>
        <end position="22"/>
    </location>
</feature>
<dbReference type="NCBIfam" id="TIGR02595">
    <property type="entry name" value="PEP_CTERM"/>
    <property type="match status" value="1"/>
</dbReference>
<comment type="caution">
    <text evidence="3">The sequence shown here is derived from an EMBL/GenBank/DDBJ whole genome shotgun (WGS) entry which is preliminary data.</text>
</comment>
<feature type="chain" id="PRO_5016002501" description="Ice-binding protein C-terminal domain-containing protein" evidence="1">
    <location>
        <begin position="23"/>
        <end position="201"/>
    </location>
</feature>
<evidence type="ECO:0000313" key="4">
    <source>
        <dbReference type="Proteomes" id="UP000249633"/>
    </source>
</evidence>
<feature type="domain" description="Ice-binding protein C-terminal" evidence="2">
    <location>
        <begin position="176"/>
        <end position="199"/>
    </location>
</feature>
<evidence type="ECO:0000256" key="1">
    <source>
        <dbReference type="SAM" id="SignalP"/>
    </source>
</evidence>
<dbReference type="AlphaFoldDB" id="A0A2W5E3P8"/>
<accession>A0A2W5E3P8</accession>
<gene>
    <name evidence="3" type="ORF">DI603_01675</name>
</gene>
<evidence type="ECO:0000259" key="2">
    <source>
        <dbReference type="Pfam" id="PF07589"/>
    </source>
</evidence>
<dbReference type="EMBL" id="QFOD01000001">
    <property type="protein sequence ID" value="PZP36694.1"/>
    <property type="molecule type" value="Genomic_DNA"/>
</dbReference>
<dbReference type="Proteomes" id="UP000249633">
    <property type="component" value="Unassembled WGS sequence"/>
</dbReference>
<protein>
    <recommendedName>
        <fullName evidence="2">Ice-binding protein C-terminal domain-containing protein</fullName>
    </recommendedName>
</protein>
<dbReference type="Pfam" id="PF07589">
    <property type="entry name" value="PEP-CTERM"/>
    <property type="match status" value="1"/>
</dbReference>
<evidence type="ECO:0000313" key="3">
    <source>
        <dbReference type="EMBL" id="PZP36694.1"/>
    </source>
</evidence>
<reference evidence="3 4" key="1">
    <citation type="submission" date="2017-08" db="EMBL/GenBank/DDBJ databases">
        <title>Infants hospitalized years apart are colonized by the same room-sourced microbial strains.</title>
        <authorList>
            <person name="Brooks B."/>
            <person name="Olm M.R."/>
            <person name="Firek B.A."/>
            <person name="Baker R."/>
            <person name="Thomas B.C."/>
            <person name="Morowitz M.J."/>
            <person name="Banfield J.F."/>
        </authorList>
    </citation>
    <scope>NUCLEOTIDE SEQUENCE [LARGE SCALE GENOMIC DNA]</scope>
    <source>
        <strain evidence="3">S2_012_000_R2_81</strain>
    </source>
</reference>
<keyword evidence="1" id="KW-0732">Signal</keyword>
<sequence>MRPASHALSAVALAILATPALADSTVYTSAASFLPQLAAGYYTETFDGLADLPPSFSGGGFSYSITTAGGAYATGEYIGGSFPYETLTISFTGASVNAIGADFFANNIGGDFLPLSVSVSLSDGTVVDFTPTSQADSFRGFVSTTSISSVTLGITQPGSLLYPYANLDNLTVGVSAVPEPASAALLGLGASLLWAVRRRKA</sequence>
<name>A0A2W5E3P8_9BURK</name>
<dbReference type="InterPro" id="IPR013424">
    <property type="entry name" value="Ice-binding_C"/>
</dbReference>
<organism evidence="3 4">
    <name type="scientific">Roseateles depolymerans</name>
    <dbReference type="NCBI Taxonomy" id="76731"/>
    <lineage>
        <taxon>Bacteria</taxon>
        <taxon>Pseudomonadati</taxon>
        <taxon>Pseudomonadota</taxon>
        <taxon>Betaproteobacteria</taxon>
        <taxon>Burkholderiales</taxon>
        <taxon>Sphaerotilaceae</taxon>
        <taxon>Roseateles</taxon>
    </lineage>
</organism>